<dbReference type="InterPro" id="IPR003591">
    <property type="entry name" value="Leu-rich_rpt_typical-subtyp"/>
</dbReference>
<dbReference type="OrthoDB" id="26525at2759"/>
<comment type="caution">
    <text evidence="4">The sequence shown here is derived from an EMBL/GenBank/DDBJ whole genome shotgun (WGS) entry which is preliminary data.</text>
</comment>
<evidence type="ECO:0000313" key="4">
    <source>
        <dbReference type="EMBL" id="CAF0946677.1"/>
    </source>
</evidence>
<dbReference type="Proteomes" id="UP000663879">
    <property type="component" value="Unassembled WGS sequence"/>
</dbReference>
<accession>A0A814CYD9</accession>
<feature type="non-terminal residue" evidence="4">
    <location>
        <position position="768"/>
    </location>
</feature>
<dbReference type="EMBL" id="CAJNOC010002690">
    <property type="protein sequence ID" value="CAF0946677.1"/>
    <property type="molecule type" value="Genomic_DNA"/>
</dbReference>
<evidence type="ECO:0000313" key="5">
    <source>
        <dbReference type="Proteomes" id="UP000663879"/>
    </source>
</evidence>
<dbReference type="SMART" id="SM00365">
    <property type="entry name" value="LRR_SD22"/>
    <property type="match status" value="5"/>
</dbReference>
<organism evidence="4 5">
    <name type="scientific">Brachionus calyciflorus</name>
    <dbReference type="NCBI Taxonomy" id="104777"/>
    <lineage>
        <taxon>Eukaryota</taxon>
        <taxon>Metazoa</taxon>
        <taxon>Spiralia</taxon>
        <taxon>Gnathifera</taxon>
        <taxon>Rotifera</taxon>
        <taxon>Eurotatoria</taxon>
        <taxon>Monogononta</taxon>
        <taxon>Pseudotrocha</taxon>
        <taxon>Ploima</taxon>
        <taxon>Brachionidae</taxon>
        <taxon>Brachionus</taxon>
    </lineage>
</organism>
<evidence type="ECO:0000256" key="2">
    <source>
        <dbReference type="ARBA" id="ARBA00022729"/>
    </source>
</evidence>
<keyword evidence="3" id="KW-0677">Repeat</keyword>
<dbReference type="InterPro" id="IPR050328">
    <property type="entry name" value="Dev_Immune_Receptor"/>
</dbReference>
<dbReference type="InterPro" id="IPR001611">
    <property type="entry name" value="Leu-rich_rpt"/>
</dbReference>
<reference evidence="4" key="1">
    <citation type="submission" date="2021-02" db="EMBL/GenBank/DDBJ databases">
        <authorList>
            <person name="Nowell W R."/>
        </authorList>
    </citation>
    <scope>NUCLEOTIDE SEQUENCE</scope>
    <source>
        <strain evidence="4">Ploen Becks lab</strain>
    </source>
</reference>
<keyword evidence="2" id="KW-0732">Signal</keyword>
<dbReference type="InterPro" id="IPR032675">
    <property type="entry name" value="LRR_dom_sf"/>
</dbReference>
<protein>
    <submittedName>
        <fullName evidence="4">Uncharacterized protein</fullName>
    </submittedName>
</protein>
<proteinExistence type="predicted"/>
<dbReference type="AlphaFoldDB" id="A0A814CYD9"/>
<keyword evidence="5" id="KW-1185">Reference proteome</keyword>
<gene>
    <name evidence="4" type="ORF">OXX778_LOCUS13723</name>
</gene>
<dbReference type="SUPFAM" id="SSF52058">
    <property type="entry name" value="L domain-like"/>
    <property type="match status" value="1"/>
</dbReference>
<name>A0A814CYD9_9BILA</name>
<keyword evidence="1" id="KW-0433">Leucine-rich repeat</keyword>
<evidence type="ECO:0000256" key="3">
    <source>
        <dbReference type="ARBA" id="ARBA00022737"/>
    </source>
</evidence>
<dbReference type="Gene3D" id="3.80.10.10">
    <property type="entry name" value="Ribonuclease Inhibitor"/>
    <property type="match status" value="1"/>
</dbReference>
<dbReference type="SMART" id="SM00369">
    <property type="entry name" value="LRR_TYP"/>
    <property type="match status" value="7"/>
</dbReference>
<dbReference type="PROSITE" id="PS51450">
    <property type="entry name" value="LRR"/>
    <property type="match status" value="3"/>
</dbReference>
<evidence type="ECO:0000256" key="1">
    <source>
        <dbReference type="ARBA" id="ARBA00022614"/>
    </source>
</evidence>
<sequence>MNSKKIESNILPVKDFFTRCYLRDLNVFAPEKLFSTKSEERPYFLISLGKEKEKNEILTDTCKDLETCNRNITTLLRNNFNYYKLWSDELKAKEIPQKDYINFETDFSEKDCSNSFKCYSFKILIKRQQFFQPKLDSLEISLEAQIDLNSIDSFDKAFEFIQKYGTYYPFFNYQKISITIYSIECSTNDDNTDIEKFLNNYFEKNFEDIQMFDLEQEKIFFEKFENSKSFKLRIQKKILDEYFNFIDEPGPLPSNLRWISIIEILNSYFNEKNLNLNKLSKIQSAFTFYRIKECFESDFFKKHQRILDLYYFFQETISRTVRNDYESQLRYLSVSGEEVTLNEQIKTIEEYLKSQVELFKPLIDRIMNKKLLYLNQSNNLITFLNEFKNSRIVIFYFNRYLASIKPECFYKILESIDTYLKENTTHLAILVDYDNHKYLSDKKVFYKKTLFVEYTFRLNENVNDLENFLNRNRINFTFQNRIALNDLDTYSLAETLDLSMNRLVHLNKFMFMGPFFEINLKELILENNMIEFIDSDAFSGLLNLNILNLSCNFIKVIDYRLFSNLKLLTHLNLSSNRIERIQSFTFAKLDKLEYLNLSNNYLRVFNNKREEGGIFKSLKNLKVLDLSYNKIQEFRYAEIFSVLKNLKELYLSSNEIYLPSLMTNLNNHSNDLEILDLSRNNFLNLESIEFGRIFPKLKALCLNDNFIDRIKYENFKNLNNLQVLLLHSNVEINLSDDIFSNGNLQSLKVVSLYRNADKDDQFNLIAED</sequence>
<dbReference type="Pfam" id="PF13855">
    <property type="entry name" value="LRR_8"/>
    <property type="match status" value="2"/>
</dbReference>
<dbReference type="PANTHER" id="PTHR24373:SF275">
    <property type="entry name" value="TIR DOMAIN-CONTAINING PROTEIN"/>
    <property type="match status" value="1"/>
</dbReference>
<dbReference type="PANTHER" id="PTHR24373">
    <property type="entry name" value="SLIT RELATED LEUCINE-RICH REPEAT NEURONAL PROTEIN"/>
    <property type="match status" value="1"/>
</dbReference>